<dbReference type="GO" id="GO:0005524">
    <property type="term" value="F:ATP binding"/>
    <property type="evidence" value="ECO:0007669"/>
    <property type="project" value="UniProtKB-KW"/>
</dbReference>
<proteinExistence type="predicted"/>
<feature type="domain" description="Helicase C-terminal" evidence="6">
    <location>
        <begin position="501"/>
        <end position="661"/>
    </location>
</feature>
<evidence type="ECO:0000256" key="4">
    <source>
        <dbReference type="ARBA" id="ARBA00022840"/>
    </source>
</evidence>
<evidence type="ECO:0000313" key="8">
    <source>
        <dbReference type="Proteomes" id="UP000729733"/>
    </source>
</evidence>
<gene>
    <name evidence="7" type="ORF">I4641_19940</name>
</gene>
<dbReference type="Pfam" id="PF00271">
    <property type="entry name" value="Helicase_C"/>
    <property type="match status" value="1"/>
</dbReference>
<dbReference type="InterPro" id="IPR001650">
    <property type="entry name" value="Helicase_C-like"/>
</dbReference>
<dbReference type="PANTHER" id="PTHR11274">
    <property type="entry name" value="RAD25/XP-B DNA REPAIR HELICASE"/>
    <property type="match status" value="1"/>
</dbReference>
<dbReference type="SMART" id="SM00487">
    <property type="entry name" value="DEXDc"/>
    <property type="match status" value="1"/>
</dbReference>
<dbReference type="InterPro" id="IPR006935">
    <property type="entry name" value="Helicase/UvrB_N"/>
</dbReference>
<dbReference type="EMBL" id="JADWDC010000073">
    <property type="protein sequence ID" value="MCC0179238.1"/>
    <property type="molecule type" value="Genomic_DNA"/>
</dbReference>
<dbReference type="PANTHER" id="PTHR11274:SF0">
    <property type="entry name" value="GENERAL TRANSCRIPTION AND DNA REPAIR FACTOR IIH HELICASE SUBUNIT XPB"/>
    <property type="match status" value="1"/>
</dbReference>
<evidence type="ECO:0000256" key="3">
    <source>
        <dbReference type="ARBA" id="ARBA00022806"/>
    </source>
</evidence>
<dbReference type="RefSeq" id="WP_229642340.1">
    <property type="nucleotide sequence ID" value="NZ_JADWDC010000073.1"/>
</dbReference>
<keyword evidence="1" id="KW-0547">Nucleotide-binding</keyword>
<comment type="caution">
    <text evidence="7">The sequence shown here is derived from an EMBL/GenBank/DDBJ whole genome shotgun (WGS) entry which is preliminary data.</text>
</comment>
<accession>A0A964BT85</accession>
<keyword evidence="4" id="KW-0067">ATP-binding</keyword>
<name>A0A964BT85_9CYAN</name>
<dbReference type="PROSITE" id="PS51192">
    <property type="entry name" value="HELICASE_ATP_BIND_1"/>
    <property type="match status" value="1"/>
</dbReference>
<dbReference type="PROSITE" id="PS51194">
    <property type="entry name" value="HELICASE_CTER"/>
    <property type="match status" value="1"/>
</dbReference>
<dbReference type="GO" id="GO:0016787">
    <property type="term" value="F:hydrolase activity"/>
    <property type="evidence" value="ECO:0007669"/>
    <property type="project" value="UniProtKB-KW"/>
</dbReference>
<evidence type="ECO:0000256" key="2">
    <source>
        <dbReference type="ARBA" id="ARBA00022801"/>
    </source>
</evidence>
<dbReference type="Proteomes" id="UP000729733">
    <property type="component" value="Unassembled WGS sequence"/>
</dbReference>
<dbReference type="GO" id="GO:0004386">
    <property type="term" value="F:helicase activity"/>
    <property type="evidence" value="ECO:0007669"/>
    <property type="project" value="UniProtKB-KW"/>
</dbReference>
<dbReference type="Pfam" id="PF04851">
    <property type="entry name" value="ResIII"/>
    <property type="match status" value="1"/>
</dbReference>
<dbReference type="CDD" id="cd09179">
    <property type="entry name" value="PLDc_N_DEXD_a"/>
    <property type="match status" value="1"/>
</dbReference>
<dbReference type="SMART" id="SM00490">
    <property type="entry name" value="HELICc"/>
    <property type="match status" value="1"/>
</dbReference>
<protein>
    <submittedName>
        <fullName evidence="7">DEAD/DEAH box helicase family protein</fullName>
    </submittedName>
</protein>
<sequence>MVRALAQEFYGQETILELASHYRSGKASLGTDFFAPCLKYCIQYRRAVGYFSSGALIVWSEAIPHIATEDVVIKLIISPELSEQDKTTIEQAIDESERNKLRQIIADRIIEDALKLSKQPNSIVIKQQLLAWMIANDKLMLRFAFPQHIEQAEIFHKKIGIFDFPWGDKVAFTGSANESLNGHSRNYESIDVYRSWIAADEERVEIKVEEFQEAWEEESTGLKILSLSSETIKFVRSYAPSEKPLITPEITEIISPIEPAKSNYRWRHQEEAVEKFLKIGHGVLEMATGTGKTRTTLKILSRLDDDKEIDGIIVTTDGKDLLDQWSKEVEKWSIEGSRPFRVLKHYDSYHQLESFANHPQGSLIVISRQKLASLLSRLEKRERNRIFIVHDEVHGLGSPANVEQLTGEHESFGYRLGLSATPEREYDTEGTDFIFQEIGDVFFEFTLKEAIERGILCEFNYVALPYELTDSDKYRLKQVYQKKAARKKEGKPMSDREVWTDLSKVYKTAEQKPEVFAEFLQTNPQILKSTILFVETTEFGEQILEIIHNYTYRYRTYYSGEDKQSLQDFANGDIDCLITCHRLSQGIDIQNLQNVILFSSARAKLETIQRISRCLRTNPQCPDKKAAVVDFILQSTESDRISADEERYQWLLELSEIRRKE</sequence>
<keyword evidence="3 7" id="KW-0347">Helicase</keyword>
<dbReference type="GO" id="GO:0003677">
    <property type="term" value="F:DNA binding"/>
    <property type="evidence" value="ECO:0007669"/>
    <property type="project" value="InterPro"/>
</dbReference>
<keyword evidence="8" id="KW-1185">Reference proteome</keyword>
<organism evidence="7 8">
    <name type="scientific">Waterburya agarophytonicola KI4</name>
    <dbReference type="NCBI Taxonomy" id="2874699"/>
    <lineage>
        <taxon>Bacteria</taxon>
        <taxon>Bacillati</taxon>
        <taxon>Cyanobacteriota</taxon>
        <taxon>Cyanophyceae</taxon>
        <taxon>Pleurocapsales</taxon>
        <taxon>Hyellaceae</taxon>
        <taxon>Waterburya</taxon>
        <taxon>Waterburya agarophytonicola</taxon>
    </lineage>
</organism>
<evidence type="ECO:0000259" key="6">
    <source>
        <dbReference type="PROSITE" id="PS51194"/>
    </source>
</evidence>
<dbReference type="Gene3D" id="3.40.50.300">
    <property type="entry name" value="P-loop containing nucleotide triphosphate hydrolases"/>
    <property type="match status" value="2"/>
</dbReference>
<dbReference type="AlphaFoldDB" id="A0A964BT85"/>
<reference evidence="7" key="1">
    <citation type="journal article" date="2021" name="Antonie Van Leeuwenhoek">
        <title>Draft genome and description of Waterburya agarophytonicola gen. nov. sp. nov. (Pleurocapsales, Cyanobacteria): a seaweed symbiont.</title>
        <authorList>
            <person name="Bonthond G."/>
            <person name="Shalygin S."/>
            <person name="Bayer T."/>
            <person name="Weinberger F."/>
        </authorList>
    </citation>
    <scope>NUCLEOTIDE SEQUENCE</scope>
    <source>
        <strain evidence="7">KI4</strain>
    </source>
</reference>
<dbReference type="InterPro" id="IPR050615">
    <property type="entry name" value="ATP-dep_DNA_Helicase"/>
</dbReference>
<feature type="domain" description="Helicase ATP-binding" evidence="5">
    <location>
        <begin position="273"/>
        <end position="440"/>
    </location>
</feature>
<dbReference type="InterPro" id="IPR027417">
    <property type="entry name" value="P-loop_NTPase"/>
</dbReference>
<dbReference type="SUPFAM" id="SSF52540">
    <property type="entry name" value="P-loop containing nucleoside triphosphate hydrolases"/>
    <property type="match status" value="1"/>
</dbReference>
<dbReference type="InterPro" id="IPR014001">
    <property type="entry name" value="Helicase_ATP-bd"/>
</dbReference>
<evidence type="ECO:0000313" key="7">
    <source>
        <dbReference type="EMBL" id="MCC0179238.1"/>
    </source>
</evidence>
<evidence type="ECO:0000259" key="5">
    <source>
        <dbReference type="PROSITE" id="PS51192"/>
    </source>
</evidence>
<evidence type="ECO:0000256" key="1">
    <source>
        <dbReference type="ARBA" id="ARBA00022741"/>
    </source>
</evidence>
<keyword evidence="2" id="KW-0378">Hydrolase</keyword>